<keyword evidence="1" id="KW-1133">Transmembrane helix</keyword>
<dbReference type="Proteomes" id="UP000294937">
    <property type="component" value="Unassembled WGS sequence"/>
</dbReference>
<name>A0A4R3LB38_9BACL</name>
<dbReference type="EMBL" id="SMAG01000001">
    <property type="protein sequence ID" value="TCS96979.1"/>
    <property type="molecule type" value="Genomic_DNA"/>
</dbReference>
<gene>
    <name evidence="2" type="ORF">EDD58_101626</name>
</gene>
<organism evidence="2 3">
    <name type="scientific">Hazenella coriacea</name>
    <dbReference type="NCBI Taxonomy" id="1179467"/>
    <lineage>
        <taxon>Bacteria</taxon>
        <taxon>Bacillati</taxon>
        <taxon>Bacillota</taxon>
        <taxon>Bacilli</taxon>
        <taxon>Bacillales</taxon>
        <taxon>Thermoactinomycetaceae</taxon>
        <taxon>Hazenella</taxon>
    </lineage>
</organism>
<evidence type="ECO:0000313" key="3">
    <source>
        <dbReference type="Proteomes" id="UP000294937"/>
    </source>
</evidence>
<accession>A0A4R3LB38</accession>
<keyword evidence="1" id="KW-0472">Membrane</keyword>
<evidence type="ECO:0000256" key="1">
    <source>
        <dbReference type="SAM" id="Phobius"/>
    </source>
</evidence>
<sequence>MMNNVAIGIFHATLLSLPMWGIVTYTIHLMIS</sequence>
<feature type="transmembrane region" description="Helical" evidence="1">
    <location>
        <begin position="6"/>
        <end position="31"/>
    </location>
</feature>
<evidence type="ECO:0000313" key="2">
    <source>
        <dbReference type="EMBL" id="TCS96979.1"/>
    </source>
</evidence>
<dbReference type="AlphaFoldDB" id="A0A4R3LB38"/>
<comment type="caution">
    <text evidence="2">The sequence shown here is derived from an EMBL/GenBank/DDBJ whole genome shotgun (WGS) entry which is preliminary data.</text>
</comment>
<keyword evidence="3" id="KW-1185">Reference proteome</keyword>
<proteinExistence type="predicted"/>
<reference evidence="2 3" key="1">
    <citation type="submission" date="2019-03" db="EMBL/GenBank/DDBJ databases">
        <title>Genomic Encyclopedia of Type Strains, Phase IV (KMG-IV): sequencing the most valuable type-strain genomes for metagenomic binning, comparative biology and taxonomic classification.</title>
        <authorList>
            <person name="Goeker M."/>
        </authorList>
    </citation>
    <scope>NUCLEOTIDE SEQUENCE [LARGE SCALE GENOMIC DNA]</scope>
    <source>
        <strain evidence="2 3">DSM 45707</strain>
    </source>
</reference>
<keyword evidence="1" id="KW-0812">Transmembrane</keyword>
<protein>
    <submittedName>
        <fullName evidence="2">Uncharacterized protein</fullName>
    </submittedName>
</protein>